<name>A0AA43TSD4_9LECA</name>
<protein>
    <recommendedName>
        <fullName evidence="8">Succinate dehydrogenase assembly factor 3</fullName>
        <shortName evidence="8">SDH assembly factor 3</shortName>
        <shortName evidence="8">SDHAF3</shortName>
    </recommendedName>
</protein>
<comment type="similarity">
    <text evidence="3 8">Belongs to the complex I LYR family. SDHAF3 subfamily.</text>
</comment>
<evidence type="ECO:0000256" key="6">
    <source>
        <dbReference type="ARBA" id="ARBA00023128"/>
    </source>
</evidence>
<evidence type="ECO:0000256" key="2">
    <source>
        <dbReference type="ARBA" id="ARBA00004305"/>
    </source>
</evidence>
<dbReference type="Proteomes" id="UP001161017">
    <property type="component" value="Unassembled WGS sequence"/>
</dbReference>
<dbReference type="GO" id="GO:0006105">
    <property type="term" value="P:succinate metabolic process"/>
    <property type="evidence" value="ECO:0007669"/>
    <property type="project" value="TreeGrafter"/>
</dbReference>
<sequence length="177" mass="20485">MRPSIRLLANPTAVGSTQGLKPAPLALLPPIPLYRRLLRTHRKFLDKDMRVFGDEYVKSEFRAHRNVENPMHIIGFLTEWQMYAQKIEGDSWKDEKIDGAKIDKMSDQQLGQLYELMQAIQKQKQKALYDIPELVTLGDRPDLSKVDRAFDHDGRHMCNNILLLCDHLCTMSPRIKS</sequence>
<evidence type="ECO:0000256" key="8">
    <source>
        <dbReference type="RuleBase" id="RU368039"/>
    </source>
</evidence>
<evidence type="ECO:0000313" key="9">
    <source>
        <dbReference type="EMBL" id="MDI1489721.1"/>
    </source>
</evidence>
<dbReference type="EMBL" id="JAPUFD010000010">
    <property type="protein sequence ID" value="MDI1489721.1"/>
    <property type="molecule type" value="Genomic_DNA"/>
</dbReference>
<dbReference type="PANTHER" id="PTHR13137">
    <property type="entry name" value="DC11 ACN9 HOMOLOG"/>
    <property type="match status" value="1"/>
</dbReference>
<evidence type="ECO:0000256" key="1">
    <source>
        <dbReference type="ARBA" id="ARBA00003675"/>
    </source>
</evidence>
<reference evidence="9" key="1">
    <citation type="journal article" date="2023" name="Genome Biol. Evol.">
        <title>First Whole Genome Sequence and Flow Cytometry Genome Size Data for the Lichen-Forming Fungus Ramalina farinacea (Ascomycota).</title>
        <authorList>
            <person name="Llewellyn T."/>
            <person name="Mian S."/>
            <person name="Hill R."/>
            <person name="Leitch I.J."/>
            <person name="Gaya E."/>
        </authorList>
    </citation>
    <scope>NUCLEOTIDE SEQUENCE</scope>
    <source>
        <strain evidence="9">LIQ254RAFAR</strain>
    </source>
</reference>
<evidence type="ECO:0000313" key="10">
    <source>
        <dbReference type="Proteomes" id="UP001161017"/>
    </source>
</evidence>
<comment type="subunit">
    <text evidence="4 8">Interacts with the iron-sulfur protein subunit within the SDH catalytic dimer.</text>
</comment>
<dbReference type="GO" id="GO:0005759">
    <property type="term" value="C:mitochondrial matrix"/>
    <property type="evidence" value="ECO:0007669"/>
    <property type="project" value="UniProtKB-SubCell"/>
</dbReference>
<dbReference type="GO" id="GO:0005758">
    <property type="term" value="C:mitochondrial intermembrane space"/>
    <property type="evidence" value="ECO:0007669"/>
    <property type="project" value="TreeGrafter"/>
</dbReference>
<dbReference type="AlphaFoldDB" id="A0AA43TSD4"/>
<evidence type="ECO:0000256" key="3">
    <source>
        <dbReference type="ARBA" id="ARBA00006020"/>
    </source>
</evidence>
<comment type="subcellular location">
    <subcellularLocation>
        <location evidence="2 8">Mitochondrion matrix</location>
    </subcellularLocation>
</comment>
<dbReference type="CDD" id="cd20270">
    <property type="entry name" value="Complex1_LYR_SDHAF3_LYRM10"/>
    <property type="match status" value="1"/>
</dbReference>
<proteinExistence type="inferred from homology"/>
<dbReference type="GO" id="GO:0034553">
    <property type="term" value="P:mitochondrial respiratory chain complex II assembly"/>
    <property type="evidence" value="ECO:0007669"/>
    <property type="project" value="UniProtKB-UniRule"/>
</dbReference>
<organism evidence="9 10">
    <name type="scientific">Ramalina farinacea</name>
    <dbReference type="NCBI Taxonomy" id="258253"/>
    <lineage>
        <taxon>Eukaryota</taxon>
        <taxon>Fungi</taxon>
        <taxon>Dikarya</taxon>
        <taxon>Ascomycota</taxon>
        <taxon>Pezizomycotina</taxon>
        <taxon>Lecanoromycetes</taxon>
        <taxon>OSLEUM clade</taxon>
        <taxon>Lecanoromycetidae</taxon>
        <taxon>Lecanorales</taxon>
        <taxon>Lecanorineae</taxon>
        <taxon>Ramalinaceae</taxon>
        <taxon>Ramalina</taxon>
    </lineage>
</organism>
<keyword evidence="5" id="KW-0809">Transit peptide</keyword>
<evidence type="ECO:0000256" key="4">
    <source>
        <dbReference type="ARBA" id="ARBA00011273"/>
    </source>
</evidence>
<dbReference type="Pfam" id="PF13233">
    <property type="entry name" value="Complex1_LYR_2"/>
    <property type="match status" value="1"/>
</dbReference>
<keyword evidence="7 8" id="KW-0143">Chaperone</keyword>
<evidence type="ECO:0000256" key="5">
    <source>
        <dbReference type="ARBA" id="ARBA00022946"/>
    </source>
</evidence>
<comment type="function">
    <text evidence="1 8">Plays an essential role in the assembly of succinate dehydrogenase (SDH), an enzyme complex (also referred to as respiratory complex II) that is a component of both the tricarboxylic acid (TCA) cycle and the mitochondrial electron transport chain, and which couples the oxidation of succinate to fumarate with the reduction of ubiquinone (coenzyme Q) to ubiquinol. Promotes maturation of the iron-sulfur protein subunit of the SDH catalytic dimer, protecting it from the deleterious effects of oxidants. May act together with SDHAF1.</text>
</comment>
<accession>A0AA43TSD4</accession>
<keyword evidence="10" id="KW-1185">Reference proteome</keyword>
<dbReference type="PANTHER" id="PTHR13137:SF6">
    <property type="entry name" value="SUCCINATE DEHYDROGENASE ASSEMBLY FACTOR 3, MITOCHONDRIAL"/>
    <property type="match status" value="1"/>
</dbReference>
<gene>
    <name evidence="9" type="ORF">OHK93_000919</name>
</gene>
<comment type="caution">
    <text evidence="9">The sequence shown here is derived from an EMBL/GenBank/DDBJ whole genome shotgun (WGS) entry which is preliminary data.</text>
</comment>
<evidence type="ECO:0000256" key="7">
    <source>
        <dbReference type="ARBA" id="ARBA00023186"/>
    </source>
</evidence>
<keyword evidence="6 8" id="KW-0496">Mitochondrion</keyword>
<dbReference type="InterPro" id="IPR008381">
    <property type="entry name" value="SDHAF3/Sdh7"/>
</dbReference>